<dbReference type="EMBL" id="QLUW01000006">
    <property type="protein sequence ID" value="RAP73855.1"/>
    <property type="molecule type" value="Genomic_DNA"/>
</dbReference>
<feature type="transmembrane region" description="Helical" evidence="1">
    <location>
        <begin position="26"/>
        <end position="48"/>
    </location>
</feature>
<feature type="transmembrane region" description="Helical" evidence="1">
    <location>
        <begin position="68"/>
        <end position="88"/>
    </location>
</feature>
<keyword evidence="1" id="KW-1133">Transmembrane helix</keyword>
<proteinExistence type="predicted"/>
<comment type="caution">
    <text evidence="2">The sequence shown here is derived from an EMBL/GenBank/DDBJ whole genome shotgun (WGS) entry which is preliminary data.</text>
</comment>
<evidence type="ECO:0000313" key="3">
    <source>
        <dbReference type="Proteomes" id="UP000249260"/>
    </source>
</evidence>
<dbReference type="Pfam" id="PF06182">
    <property type="entry name" value="ABC2_membrane_6"/>
    <property type="match status" value="1"/>
</dbReference>
<feature type="transmembrane region" description="Helical" evidence="1">
    <location>
        <begin position="234"/>
        <end position="259"/>
    </location>
</feature>
<feature type="transmembrane region" description="Helical" evidence="1">
    <location>
        <begin position="201"/>
        <end position="222"/>
    </location>
</feature>
<sequence>MVTAIRYHVSVAYFFAKLAVQRQLEYPLFLVSWFLMIPLQYISGVWVLKLMVEQFQALAGWTFPQLAFLYGLGLLSHGLSVIFFIQTWHIDNMVIRGDFDRMLLRPMNVFFQFVVNYVNFIGIIDLIPGFLIFFYGCAQVGFEWTLVNVLKLAAVVIGGMFIRASICTIMGSAAFWTKRSGSLISLTLATMERTTMYPLSVYPKVIQLALTFILPIGFISFYPATDFIGQEDGFTLPVGLAIWTPIVGIVTFAVSHFIFQSGLKRYESAGS</sequence>
<protein>
    <submittedName>
        <fullName evidence="2">ABC transporter permease</fullName>
    </submittedName>
</protein>
<feature type="transmembrane region" description="Helical" evidence="1">
    <location>
        <begin position="109"/>
        <end position="135"/>
    </location>
</feature>
<keyword evidence="1" id="KW-0812">Transmembrane</keyword>
<name>A0A328TZ30_9BACL</name>
<dbReference type="PANTHER" id="PTHR36833">
    <property type="entry name" value="SLR0610 PROTEIN-RELATED"/>
    <property type="match status" value="1"/>
</dbReference>
<accession>A0A328TZ30</accession>
<dbReference type="RefSeq" id="WP_112885438.1">
    <property type="nucleotide sequence ID" value="NZ_QLUW01000006.1"/>
</dbReference>
<keyword evidence="3" id="KW-1185">Reference proteome</keyword>
<dbReference type="AlphaFoldDB" id="A0A328TZ30"/>
<dbReference type="Proteomes" id="UP000249260">
    <property type="component" value="Unassembled WGS sequence"/>
</dbReference>
<keyword evidence="1" id="KW-0472">Membrane</keyword>
<dbReference type="OrthoDB" id="9788195at2"/>
<reference evidence="2 3" key="1">
    <citation type="submission" date="2018-06" db="EMBL/GenBank/DDBJ databases">
        <title>Paenibacillus montanisoli sp. nov., isolated from mountain area soil.</title>
        <authorList>
            <person name="Wu M."/>
        </authorList>
    </citation>
    <scope>NUCLEOTIDE SEQUENCE [LARGE SCALE GENOMIC DNA]</scope>
    <source>
        <strain evidence="2 3">RA17</strain>
    </source>
</reference>
<organism evidence="2 3">
    <name type="scientific">Paenibacillus montanisoli</name>
    <dbReference type="NCBI Taxonomy" id="2081970"/>
    <lineage>
        <taxon>Bacteria</taxon>
        <taxon>Bacillati</taxon>
        <taxon>Bacillota</taxon>
        <taxon>Bacilli</taxon>
        <taxon>Bacillales</taxon>
        <taxon>Paenibacillaceae</taxon>
        <taxon>Paenibacillus</taxon>
    </lineage>
</organism>
<evidence type="ECO:0000313" key="2">
    <source>
        <dbReference type="EMBL" id="RAP73855.1"/>
    </source>
</evidence>
<dbReference type="PANTHER" id="PTHR36833:SF1">
    <property type="entry name" value="INTEGRAL MEMBRANE TRANSPORT PROTEIN"/>
    <property type="match status" value="1"/>
</dbReference>
<dbReference type="InterPro" id="IPR010390">
    <property type="entry name" value="ABC-2_transporter-like"/>
</dbReference>
<evidence type="ECO:0000256" key="1">
    <source>
        <dbReference type="SAM" id="Phobius"/>
    </source>
</evidence>
<gene>
    <name evidence="2" type="ORF">DL346_26795</name>
</gene>